<dbReference type="EMBL" id="JGWH01000165">
    <property type="protein sequence ID" value="KCV31401.1"/>
    <property type="molecule type" value="Genomic_DNA"/>
</dbReference>
<evidence type="ECO:0000313" key="1">
    <source>
        <dbReference type="EMBL" id="KCV31401.1"/>
    </source>
</evidence>
<organism evidence="1 2">
    <name type="scientific">Bordetella bronchiseptica 00-P-2796</name>
    <dbReference type="NCBI Taxonomy" id="1331199"/>
    <lineage>
        <taxon>Bacteria</taxon>
        <taxon>Pseudomonadati</taxon>
        <taxon>Pseudomonadota</taxon>
        <taxon>Betaproteobacteria</taxon>
        <taxon>Burkholderiales</taxon>
        <taxon>Alcaligenaceae</taxon>
        <taxon>Bordetella</taxon>
    </lineage>
</organism>
<protein>
    <submittedName>
        <fullName evidence="1">Uncharacterized protein</fullName>
    </submittedName>
</protein>
<feature type="non-terminal residue" evidence="1">
    <location>
        <position position="37"/>
    </location>
</feature>
<accession>A0ABR4R9A9</accession>
<gene>
    <name evidence="1" type="ORF">L490_5277</name>
</gene>
<comment type="caution">
    <text evidence="1">The sequence shown here is derived from an EMBL/GenBank/DDBJ whole genome shotgun (WGS) entry which is preliminary data.</text>
</comment>
<sequence length="37" mass="3945">MPPSIVYTRIPEAALRCNCAEALSFGVADLHEAMGPL</sequence>
<dbReference type="Proteomes" id="UP000025756">
    <property type="component" value="Unassembled WGS sequence"/>
</dbReference>
<evidence type="ECO:0000313" key="2">
    <source>
        <dbReference type="Proteomes" id="UP000025756"/>
    </source>
</evidence>
<proteinExistence type="predicted"/>
<keyword evidence="2" id="KW-1185">Reference proteome</keyword>
<name>A0ABR4R9A9_BORBO</name>
<reference evidence="1 2" key="1">
    <citation type="submission" date="2014-03" db="EMBL/GenBank/DDBJ databases">
        <title>Genome sequence of Bordetella bronchiseptica.</title>
        <authorList>
            <person name="Harvill E."/>
            <person name="Goodfield L.L."/>
            <person name="Ivanov Y.V."/>
            <person name="Meyer J.A."/>
            <person name="Muse S.J."/>
            <person name="Jacobs N."/>
            <person name="Bendor L."/>
            <person name="Smallridge W.E."/>
            <person name="Brinkac L.M."/>
            <person name="Sanka R."/>
            <person name="Kim M."/>
            <person name="Losada L."/>
        </authorList>
    </citation>
    <scope>NUCLEOTIDE SEQUENCE [LARGE SCALE GENOMIC DNA]</scope>
    <source>
        <strain evidence="1 2">00-P-2796</strain>
    </source>
</reference>